<evidence type="ECO:0000313" key="3">
    <source>
        <dbReference type="Proteomes" id="UP000058074"/>
    </source>
</evidence>
<reference evidence="2 3" key="1">
    <citation type="journal article" date="2015" name="Genome Announc.">
        <title>Complete Genome Sequence of Polypropylene Glycol- and Polyethylene Glycol-Degrading Sphingopyxis macrogoltabida Strain EY-1.</title>
        <authorList>
            <person name="Ohtsubo Y."/>
            <person name="Nagata Y."/>
            <person name="Numata M."/>
            <person name="Tsuchikane K."/>
            <person name="Hosoyama A."/>
            <person name="Yamazoe A."/>
            <person name="Tsuda M."/>
            <person name="Fujita N."/>
            <person name="Kawai F."/>
        </authorList>
    </citation>
    <scope>NUCLEOTIDE SEQUENCE [LARGE SCALE GENOMIC DNA]</scope>
    <source>
        <strain evidence="2 3">EY-1</strain>
    </source>
</reference>
<dbReference type="KEGG" id="smag:AN936_22065"/>
<proteinExistence type="predicted"/>
<gene>
    <name evidence="2" type="ORF">AN936_22065</name>
</gene>
<dbReference type="AlphaFoldDB" id="A0A0N9UBX9"/>
<dbReference type="EMBL" id="CP012700">
    <property type="protein sequence ID" value="ALH82942.1"/>
    <property type="molecule type" value="Genomic_DNA"/>
</dbReference>
<keyword evidence="1" id="KW-0175">Coiled coil</keyword>
<name>A0A0N9UBX9_SPHMC</name>
<feature type="coiled-coil region" evidence="1">
    <location>
        <begin position="227"/>
        <end position="254"/>
    </location>
</feature>
<dbReference type="Proteomes" id="UP000058074">
    <property type="component" value="Chromosome"/>
</dbReference>
<dbReference type="PATRIC" id="fig|33050.5.peg.4568"/>
<dbReference type="RefSeq" id="WP_149037746.1">
    <property type="nucleotide sequence ID" value="NZ_CP012700.1"/>
</dbReference>
<protein>
    <submittedName>
        <fullName evidence="2">Uncharacterized protein</fullName>
    </submittedName>
</protein>
<evidence type="ECO:0000256" key="1">
    <source>
        <dbReference type="SAM" id="Coils"/>
    </source>
</evidence>
<accession>A0A0N9UBX9</accession>
<evidence type="ECO:0000313" key="2">
    <source>
        <dbReference type="EMBL" id="ALH82942.1"/>
    </source>
</evidence>
<sequence>MTDQLKPTQADRDAAADSYVADYPKREDTNFTLRIRAGKCDRASRVQAFTRHRLSHSGNAERESGEEYCPSCLCDLCQRRNQDVSIKATLAEDSDARCWSCSCGWIGCYTNADLAEYGEPSECQSCYRERLSECDPARASLSASGAAIEQVAPSHKLGDVERVARALWVHEKGAYVRDPGAVWDDPASVEHPLYWTQQMADNHPAYREKALVALAALTDQSQTDRLREAVVNALKILERNLHRQTEKCDDAVNILRAALSETRP</sequence>
<organism evidence="2 3">
    <name type="scientific">Sphingopyxis macrogoltabida</name>
    <name type="common">Sphingomonas macrogoltabidus</name>
    <dbReference type="NCBI Taxonomy" id="33050"/>
    <lineage>
        <taxon>Bacteria</taxon>
        <taxon>Pseudomonadati</taxon>
        <taxon>Pseudomonadota</taxon>
        <taxon>Alphaproteobacteria</taxon>
        <taxon>Sphingomonadales</taxon>
        <taxon>Sphingomonadaceae</taxon>
        <taxon>Sphingopyxis</taxon>
    </lineage>
</organism>